<proteinExistence type="inferred from homology"/>
<dbReference type="PANTHER" id="PTHR30629:SF2">
    <property type="entry name" value="PROPHAGE INTEGRASE INTS-RELATED"/>
    <property type="match status" value="1"/>
</dbReference>
<dbReference type="InterPro" id="IPR013762">
    <property type="entry name" value="Integrase-like_cat_sf"/>
</dbReference>
<dbReference type="PROSITE" id="PS51898">
    <property type="entry name" value="TYR_RECOMBINASE"/>
    <property type="match status" value="1"/>
</dbReference>
<evidence type="ECO:0000256" key="6">
    <source>
        <dbReference type="SAM" id="MobiDB-lite"/>
    </source>
</evidence>
<feature type="compositionally biased region" description="Basic and acidic residues" evidence="6">
    <location>
        <begin position="92"/>
        <end position="117"/>
    </location>
</feature>
<dbReference type="Gene3D" id="1.10.443.10">
    <property type="entry name" value="Intergrase catalytic core"/>
    <property type="match status" value="1"/>
</dbReference>
<evidence type="ECO:0000256" key="3">
    <source>
        <dbReference type="ARBA" id="ARBA00023125"/>
    </source>
</evidence>
<dbReference type="SUPFAM" id="SSF56349">
    <property type="entry name" value="DNA breaking-rejoining enzymes"/>
    <property type="match status" value="1"/>
</dbReference>
<organism evidence="9 10">
    <name type="scientific">Sphaerotilus microaerophilus</name>
    <dbReference type="NCBI Taxonomy" id="2914710"/>
    <lineage>
        <taxon>Bacteria</taxon>
        <taxon>Pseudomonadati</taxon>
        <taxon>Pseudomonadota</taxon>
        <taxon>Betaproteobacteria</taxon>
        <taxon>Burkholderiales</taxon>
        <taxon>Sphaerotilaceae</taxon>
        <taxon>Sphaerotilus</taxon>
    </lineage>
</organism>
<evidence type="ECO:0000313" key="10">
    <source>
        <dbReference type="Proteomes" id="UP001057498"/>
    </source>
</evidence>
<evidence type="ECO:0000256" key="5">
    <source>
        <dbReference type="PROSITE-ProRule" id="PRU01248"/>
    </source>
</evidence>
<feature type="region of interest" description="Disordered" evidence="6">
    <location>
        <begin position="87"/>
        <end position="121"/>
    </location>
</feature>
<dbReference type="CDD" id="cd00801">
    <property type="entry name" value="INT_P4_C"/>
    <property type="match status" value="1"/>
</dbReference>
<dbReference type="PROSITE" id="PS51900">
    <property type="entry name" value="CB"/>
    <property type="match status" value="1"/>
</dbReference>
<dbReference type="PANTHER" id="PTHR30629">
    <property type="entry name" value="PROPHAGE INTEGRASE"/>
    <property type="match status" value="1"/>
</dbReference>
<feature type="domain" description="Core-binding (CB)" evidence="8">
    <location>
        <begin position="124"/>
        <end position="205"/>
    </location>
</feature>
<dbReference type="InterPro" id="IPR025166">
    <property type="entry name" value="Integrase_DNA_bind_dom"/>
</dbReference>
<name>A0ABM7YJL7_9BURK</name>
<keyword evidence="10" id="KW-1185">Reference proteome</keyword>
<evidence type="ECO:0000256" key="4">
    <source>
        <dbReference type="ARBA" id="ARBA00023172"/>
    </source>
</evidence>
<protein>
    <submittedName>
        <fullName evidence="9">Integrase</fullName>
    </submittedName>
</protein>
<keyword evidence="4" id="KW-0233">DNA recombination</keyword>
<evidence type="ECO:0000259" key="8">
    <source>
        <dbReference type="PROSITE" id="PS51900"/>
    </source>
</evidence>
<dbReference type="Pfam" id="PF22022">
    <property type="entry name" value="Phage_int_M"/>
    <property type="match status" value="1"/>
</dbReference>
<evidence type="ECO:0000256" key="1">
    <source>
        <dbReference type="ARBA" id="ARBA00008857"/>
    </source>
</evidence>
<sequence>MAFNLINSDTALRAMLKAITTGQKPAGRISDGAGLYLLPLVKGGSHAWRFDFSIHGRRKTLSLGTYPATGLALARQKATDARALVAAGTDPSEVRKDARTEAARERADEREAQRREAAQLPPAGSLQALAGDWLDHRAGAWTKGTREKIEASFERHVFPHIGRVPIGEVTPGQVRECVQRIEAAGAAEMASRVFQRLRSLFRYAVAHEHLTTDPTYPLKPAEILRPRATQHRPALSAQDAPAFLRQLAGYGRDPLMRCALLFLVLTAVRPGELRGARWVEFDEAAGLWRIPGERMKMKTEHLVPLSRQALAVLAELRPLTGSGPLVFPSPFYPSKPISANTLNSALARMGYKGEATAHGMRTLFSTSANEAGHRADVIERQLAHEERDGVRGAYNRAEYLPERRALLDWWGNRVDAMRSGGAQVLPLRTA</sequence>
<dbReference type="RefSeq" id="WP_251972637.1">
    <property type="nucleotide sequence ID" value="NZ_AP025730.1"/>
</dbReference>
<dbReference type="Proteomes" id="UP001057498">
    <property type="component" value="Chromosome"/>
</dbReference>
<dbReference type="EMBL" id="AP025730">
    <property type="protein sequence ID" value="BDI04524.1"/>
    <property type="molecule type" value="Genomic_DNA"/>
</dbReference>
<feature type="domain" description="Tyr recombinase" evidence="7">
    <location>
        <begin position="230"/>
        <end position="408"/>
    </location>
</feature>
<dbReference type="Pfam" id="PF00589">
    <property type="entry name" value="Phage_integrase"/>
    <property type="match status" value="1"/>
</dbReference>
<dbReference type="Gene3D" id="1.10.150.130">
    <property type="match status" value="1"/>
</dbReference>
<keyword evidence="2" id="KW-0229">DNA integration</keyword>
<dbReference type="InterPro" id="IPR002104">
    <property type="entry name" value="Integrase_catalytic"/>
</dbReference>
<accession>A0ABM7YJL7</accession>
<evidence type="ECO:0000313" key="9">
    <source>
        <dbReference type="EMBL" id="BDI04524.1"/>
    </source>
</evidence>
<dbReference type="InterPro" id="IPR011010">
    <property type="entry name" value="DNA_brk_join_enz"/>
</dbReference>
<evidence type="ECO:0000259" key="7">
    <source>
        <dbReference type="PROSITE" id="PS51898"/>
    </source>
</evidence>
<dbReference type="Gene3D" id="3.30.160.390">
    <property type="entry name" value="Integrase, DNA-binding domain"/>
    <property type="match status" value="1"/>
</dbReference>
<gene>
    <name evidence="9" type="ORF">CATMQ487_14940</name>
</gene>
<dbReference type="InterPro" id="IPR038488">
    <property type="entry name" value="Integrase_DNA-bd_sf"/>
</dbReference>
<dbReference type="Pfam" id="PF13356">
    <property type="entry name" value="Arm-DNA-bind_3"/>
    <property type="match status" value="1"/>
</dbReference>
<evidence type="ECO:0000256" key="2">
    <source>
        <dbReference type="ARBA" id="ARBA00022908"/>
    </source>
</evidence>
<dbReference type="InterPro" id="IPR050808">
    <property type="entry name" value="Phage_Integrase"/>
</dbReference>
<dbReference type="InterPro" id="IPR010998">
    <property type="entry name" value="Integrase_recombinase_N"/>
</dbReference>
<reference evidence="9" key="1">
    <citation type="submission" date="2022-04" db="EMBL/GenBank/DDBJ databases">
        <title>Whole genome sequence of Sphaerotilus sp. FB-5.</title>
        <authorList>
            <person name="Takeda M."/>
            <person name="Narihara S."/>
            <person name="Akimoto M."/>
            <person name="Akimoto R."/>
            <person name="Nishiyashiki S."/>
            <person name="Murakami T."/>
        </authorList>
    </citation>
    <scope>NUCLEOTIDE SEQUENCE</scope>
    <source>
        <strain evidence="9">FB-5</strain>
    </source>
</reference>
<dbReference type="InterPro" id="IPR044068">
    <property type="entry name" value="CB"/>
</dbReference>
<dbReference type="InterPro" id="IPR053876">
    <property type="entry name" value="Phage_int_M"/>
</dbReference>
<comment type="similarity">
    <text evidence="1">Belongs to the 'phage' integrase family.</text>
</comment>
<keyword evidence="3 5" id="KW-0238">DNA-binding</keyword>